<keyword evidence="3" id="KW-1185">Reference proteome</keyword>
<dbReference type="Pfam" id="PF12937">
    <property type="entry name" value="F-box-like"/>
    <property type="match status" value="1"/>
</dbReference>
<dbReference type="SUPFAM" id="SSF81383">
    <property type="entry name" value="F-box domain"/>
    <property type="match status" value="1"/>
</dbReference>
<name>A0AAF1BHX4_9TREE</name>
<dbReference type="AlphaFoldDB" id="A0AAF1BHX4"/>
<reference evidence="2" key="1">
    <citation type="submission" date="2023-10" db="EMBL/GenBank/DDBJ databases">
        <authorList>
            <person name="Noh H."/>
        </authorList>
    </citation>
    <scope>NUCLEOTIDE SEQUENCE</scope>
    <source>
        <strain evidence="2">DUCC4014</strain>
    </source>
</reference>
<sequence length="265" mass="28343">MGYNDDGESSGAGGIITGGQTAAPAHVELGADIVLLIAGLLAPQDLVSANQVCRTWRSALTDSSALWREHAADLREWDGGLGPRERVLRHVRTERAWATGRARTTTHSVGYMLADWMDFKLDAGSGLALMAVRGGAALVDTRSWTTARMLTDDEWLNVNLFPGTLALTDAEAMTIEVFGVVRRVDGGVELVSQHKFHVSTTTAVMTLNTVTGASAAVVSHVPKVEEDGPHKLSIHVAPDWATAHEHEVEPYVVSALDDANVSTEV</sequence>
<dbReference type="EMBL" id="CP086716">
    <property type="protein sequence ID" value="WOO81641.1"/>
    <property type="molecule type" value="Genomic_DNA"/>
</dbReference>
<dbReference type="Gene3D" id="1.20.1280.50">
    <property type="match status" value="1"/>
</dbReference>
<dbReference type="InterPro" id="IPR001810">
    <property type="entry name" value="F-box_dom"/>
</dbReference>
<proteinExistence type="predicted"/>
<dbReference type="RefSeq" id="XP_062627673.1">
    <property type="nucleotide sequence ID" value="XM_062771689.1"/>
</dbReference>
<evidence type="ECO:0000259" key="1">
    <source>
        <dbReference type="Pfam" id="PF12937"/>
    </source>
</evidence>
<dbReference type="GeneID" id="87808394"/>
<accession>A0AAF1BHX4</accession>
<evidence type="ECO:0000313" key="3">
    <source>
        <dbReference type="Proteomes" id="UP000827549"/>
    </source>
</evidence>
<dbReference type="InterPro" id="IPR036047">
    <property type="entry name" value="F-box-like_dom_sf"/>
</dbReference>
<dbReference type="Proteomes" id="UP000827549">
    <property type="component" value="Chromosome 3"/>
</dbReference>
<protein>
    <recommendedName>
        <fullName evidence="1">F-box domain-containing protein</fullName>
    </recommendedName>
</protein>
<feature type="domain" description="F-box" evidence="1">
    <location>
        <begin position="32"/>
        <end position="69"/>
    </location>
</feature>
<gene>
    <name evidence="2" type="ORF">LOC62_03G005164</name>
</gene>
<evidence type="ECO:0000313" key="2">
    <source>
        <dbReference type="EMBL" id="WOO81641.1"/>
    </source>
</evidence>
<organism evidence="2 3">
    <name type="scientific">Vanrija pseudolonga</name>
    <dbReference type="NCBI Taxonomy" id="143232"/>
    <lineage>
        <taxon>Eukaryota</taxon>
        <taxon>Fungi</taxon>
        <taxon>Dikarya</taxon>
        <taxon>Basidiomycota</taxon>
        <taxon>Agaricomycotina</taxon>
        <taxon>Tremellomycetes</taxon>
        <taxon>Trichosporonales</taxon>
        <taxon>Trichosporonaceae</taxon>
        <taxon>Vanrija</taxon>
    </lineage>
</organism>